<dbReference type="EMBL" id="FORR01000010">
    <property type="protein sequence ID" value="SFJ46036.1"/>
    <property type="molecule type" value="Genomic_DNA"/>
</dbReference>
<sequence>MSSDKDKMDQILQLLKSLQADVNHLKKNAVTREEIQAAKEAATTIEDKAEAGYILNRSLIDGLSKQMKEEFKKAREDFQNVYEHIELLDDHVSDGFKQIGSVLRDVQDVLTLLAERQDEQEEMIQFLDERMRQQEKTSFQIRMKLKKLEGE</sequence>
<feature type="coiled-coil region" evidence="1">
    <location>
        <begin position="8"/>
        <end position="48"/>
    </location>
</feature>
<keyword evidence="3" id="KW-1185">Reference proteome</keyword>
<dbReference type="RefSeq" id="WP_093230314.1">
    <property type="nucleotide sequence ID" value="NZ_FORR01000010.1"/>
</dbReference>
<name>A0A1I3RLI6_9BACL</name>
<dbReference type="AlphaFoldDB" id="A0A1I3RLI6"/>
<keyword evidence="1" id="KW-0175">Coiled coil</keyword>
<proteinExistence type="predicted"/>
<protein>
    <submittedName>
        <fullName evidence="2">Uncharacterized protein</fullName>
    </submittedName>
</protein>
<evidence type="ECO:0000313" key="2">
    <source>
        <dbReference type="EMBL" id="SFJ46036.1"/>
    </source>
</evidence>
<dbReference type="OrthoDB" id="3004827at2"/>
<organism evidence="2 3">
    <name type="scientific">Thermoflavimicrobium dichotomicum</name>
    <dbReference type="NCBI Taxonomy" id="46223"/>
    <lineage>
        <taxon>Bacteria</taxon>
        <taxon>Bacillati</taxon>
        <taxon>Bacillota</taxon>
        <taxon>Bacilli</taxon>
        <taxon>Bacillales</taxon>
        <taxon>Thermoactinomycetaceae</taxon>
        <taxon>Thermoflavimicrobium</taxon>
    </lineage>
</organism>
<reference evidence="2 3" key="1">
    <citation type="submission" date="2016-10" db="EMBL/GenBank/DDBJ databases">
        <authorList>
            <person name="de Groot N.N."/>
        </authorList>
    </citation>
    <scope>NUCLEOTIDE SEQUENCE [LARGE SCALE GENOMIC DNA]</scope>
    <source>
        <strain evidence="2 3">DSM 44778</strain>
    </source>
</reference>
<accession>A0A1I3RLI6</accession>
<dbReference type="Proteomes" id="UP000199545">
    <property type="component" value="Unassembled WGS sequence"/>
</dbReference>
<gene>
    <name evidence="2" type="ORF">SAMN05421852_11042</name>
</gene>
<evidence type="ECO:0000256" key="1">
    <source>
        <dbReference type="SAM" id="Coils"/>
    </source>
</evidence>
<evidence type="ECO:0000313" key="3">
    <source>
        <dbReference type="Proteomes" id="UP000199545"/>
    </source>
</evidence>